<dbReference type="AlphaFoldDB" id="A0A257SGF9"/>
<dbReference type="CDD" id="cd05782">
    <property type="entry name" value="DNA_polB_like1_exo"/>
    <property type="match status" value="1"/>
</dbReference>
<feature type="domain" description="Predicted 3'-5' exonuclease PolB-like" evidence="1">
    <location>
        <begin position="56"/>
        <end position="167"/>
    </location>
</feature>
<dbReference type="InterPro" id="IPR012337">
    <property type="entry name" value="RNaseH-like_sf"/>
</dbReference>
<dbReference type="InterPro" id="IPR036397">
    <property type="entry name" value="RNaseH_sf"/>
</dbReference>
<dbReference type="EMBL" id="NCBC01000892">
    <property type="protein sequence ID" value="OYV72262.1"/>
    <property type="molecule type" value="Genomic_DNA"/>
</dbReference>
<evidence type="ECO:0000259" key="1">
    <source>
        <dbReference type="Pfam" id="PF10108"/>
    </source>
</evidence>
<keyword evidence="2" id="KW-0269">Exonuclease</keyword>
<feature type="non-terminal residue" evidence="2">
    <location>
        <position position="168"/>
    </location>
</feature>
<accession>A0A257SGF9</accession>
<dbReference type="InterPro" id="IPR019288">
    <property type="entry name" value="3'-5'_exonuclease_PolB-like"/>
</dbReference>
<protein>
    <submittedName>
        <fullName evidence="2">3'-5' exonuclease</fullName>
    </submittedName>
</protein>
<evidence type="ECO:0000313" key="2">
    <source>
        <dbReference type="EMBL" id="OYV72262.1"/>
    </source>
</evidence>
<evidence type="ECO:0000313" key="3">
    <source>
        <dbReference type="Proteomes" id="UP000216779"/>
    </source>
</evidence>
<dbReference type="Pfam" id="PF10108">
    <property type="entry name" value="DNA_pol_B_exo2"/>
    <property type="match status" value="1"/>
</dbReference>
<dbReference type="Gene3D" id="3.30.420.10">
    <property type="entry name" value="Ribonuclease H-like superfamily/Ribonuclease H"/>
    <property type="match status" value="1"/>
</dbReference>
<reference evidence="2 3" key="1">
    <citation type="submission" date="2017-03" db="EMBL/GenBank/DDBJ databases">
        <title>Lifting the veil on microbial sulfur biogeochemistry in mining wastewaters.</title>
        <authorList>
            <person name="Kantor R.S."/>
            <person name="Colenbrander Nelson T."/>
            <person name="Marshall S."/>
            <person name="Bennett D."/>
            <person name="Apte S."/>
            <person name="Camacho D."/>
            <person name="Thomas B.C."/>
            <person name="Warren L.A."/>
            <person name="Banfield J.F."/>
        </authorList>
    </citation>
    <scope>NUCLEOTIDE SEQUENCE [LARGE SCALE GENOMIC DNA]</scope>
    <source>
        <strain evidence="2">21-59-9</strain>
    </source>
</reference>
<dbReference type="GO" id="GO:0004527">
    <property type="term" value="F:exonuclease activity"/>
    <property type="evidence" value="ECO:0007669"/>
    <property type="project" value="UniProtKB-KW"/>
</dbReference>
<organism evidence="2 3">
    <name type="scientific">Acidithiobacillus ferrivorans</name>
    <dbReference type="NCBI Taxonomy" id="160808"/>
    <lineage>
        <taxon>Bacteria</taxon>
        <taxon>Pseudomonadati</taxon>
        <taxon>Pseudomonadota</taxon>
        <taxon>Acidithiobacillia</taxon>
        <taxon>Acidithiobacillales</taxon>
        <taxon>Acidithiobacillaceae</taxon>
        <taxon>Acidithiobacillus</taxon>
    </lineage>
</organism>
<proteinExistence type="predicted"/>
<name>A0A257SGF9_9PROT</name>
<dbReference type="SUPFAM" id="SSF53098">
    <property type="entry name" value="Ribonuclease H-like"/>
    <property type="match status" value="1"/>
</dbReference>
<dbReference type="Proteomes" id="UP000216779">
    <property type="component" value="Unassembled WGS sequence"/>
</dbReference>
<keyword evidence="2" id="KW-0540">Nuclease</keyword>
<comment type="caution">
    <text evidence="2">The sequence shown here is derived from an EMBL/GenBank/DDBJ whole genome shotgun (WGS) entry which is preliminary data.</text>
</comment>
<dbReference type="GO" id="GO:0003676">
    <property type="term" value="F:nucleic acid binding"/>
    <property type="evidence" value="ECO:0007669"/>
    <property type="project" value="InterPro"/>
</dbReference>
<keyword evidence="2" id="KW-0378">Hydrolase</keyword>
<gene>
    <name evidence="2" type="ORF">B7Z70_15165</name>
</gene>
<sequence>MAEEIVIILQNILVFDIETVPDVAGGRRVHGIELGDDAGVAELLQHQRRIETQGATEFLRPYLHRVVAISALWWQGEQVKLNSFGKADDDEATLVAAFFQFIQRHAPQLVSWNGAAFDLPVLHYRALLHGIPAARYWEQGQTDQSYRWNNYTSRYHERHLDLMDILSA</sequence>